<evidence type="ECO:0000313" key="3">
    <source>
        <dbReference type="Proteomes" id="UP000469558"/>
    </source>
</evidence>
<dbReference type="OrthoDB" id="3557800at2759"/>
<proteinExistence type="predicted"/>
<reference evidence="2 3" key="1">
    <citation type="submission" date="2018-05" db="EMBL/GenBank/DDBJ databases">
        <title>Genome sequencing and assembly of the regulated plant pathogen Lachnellula willkommii and related sister species for the development of diagnostic species identification markers.</title>
        <authorList>
            <person name="Giroux E."/>
            <person name="Bilodeau G."/>
        </authorList>
    </citation>
    <scope>NUCLEOTIDE SEQUENCE [LARGE SCALE GENOMIC DNA]</scope>
    <source>
        <strain evidence="2 3">CBS 268.59</strain>
    </source>
</reference>
<sequence length="247" mass="26103">SLSCPLFQGDSLHETSAKAASVRSEDGGRARYQRMWMGKMTRTGLLFPEESRPAYESVPGVGGSASSSWRGSASSVSSVESSGAGSRAGSVASSIGKFFGGGLGKGRFVNKPVSATPKEDRGKATALMVLTHPELAPWHKTSIREAVGEYGIGVIFVPLFRENTAPDDEDANEEELPVLRPLDPSTMSGFTSFNALMRAASGAKKLKYGKGKEANLEEEMVLEVNVGGSGEEIVKEVVRGVKDIMAA</sequence>
<name>A0A8T9BWD3_9HELO</name>
<keyword evidence="3" id="KW-1185">Reference proteome</keyword>
<dbReference type="Proteomes" id="UP000469558">
    <property type="component" value="Unassembled WGS sequence"/>
</dbReference>
<feature type="region of interest" description="Disordered" evidence="1">
    <location>
        <begin position="56"/>
        <end position="87"/>
    </location>
</feature>
<protein>
    <submittedName>
        <fullName evidence="2">Uncharacterized protein</fullName>
    </submittedName>
</protein>
<dbReference type="EMBL" id="QGMK01001882">
    <property type="protein sequence ID" value="TVY62857.1"/>
    <property type="molecule type" value="Genomic_DNA"/>
</dbReference>
<evidence type="ECO:0000313" key="2">
    <source>
        <dbReference type="EMBL" id="TVY62857.1"/>
    </source>
</evidence>
<accession>A0A8T9BWD3</accession>
<feature type="compositionally biased region" description="Low complexity" evidence="1">
    <location>
        <begin position="64"/>
        <end position="87"/>
    </location>
</feature>
<feature type="non-terminal residue" evidence="2">
    <location>
        <position position="1"/>
    </location>
</feature>
<dbReference type="AlphaFoldDB" id="A0A8T9BWD3"/>
<comment type="caution">
    <text evidence="2">The sequence shown here is derived from an EMBL/GenBank/DDBJ whole genome shotgun (WGS) entry which is preliminary data.</text>
</comment>
<evidence type="ECO:0000256" key="1">
    <source>
        <dbReference type="SAM" id="MobiDB-lite"/>
    </source>
</evidence>
<gene>
    <name evidence="2" type="ORF">LSUE1_G010372</name>
</gene>
<feature type="non-terminal residue" evidence="2">
    <location>
        <position position="247"/>
    </location>
</feature>
<organism evidence="2 3">
    <name type="scientific">Lachnellula suecica</name>
    <dbReference type="NCBI Taxonomy" id="602035"/>
    <lineage>
        <taxon>Eukaryota</taxon>
        <taxon>Fungi</taxon>
        <taxon>Dikarya</taxon>
        <taxon>Ascomycota</taxon>
        <taxon>Pezizomycotina</taxon>
        <taxon>Leotiomycetes</taxon>
        <taxon>Helotiales</taxon>
        <taxon>Lachnaceae</taxon>
        <taxon>Lachnellula</taxon>
    </lineage>
</organism>